<name>A0A2I0IBT5_PUNGR</name>
<evidence type="ECO:0000313" key="2">
    <source>
        <dbReference type="EMBL" id="PKI41459.1"/>
    </source>
</evidence>
<evidence type="ECO:0000313" key="3">
    <source>
        <dbReference type="Proteomes" id="UP000233551"/>
    </source>
</evidence>
<evidence type="ECO:0000256" key="1">
    <source>
        <dbReference type="SAM" id="MobiDB-lite"/>
    </source>
</evidence>
<feature type="region of interest" description="Disordered" evidence="1">
    <location>
        <begin position="1"/>
        <end position="28"/>
    </location>
</feature>
<reference evidence="2 3" key="1">
    <citation type="submission" date="2017-11" db="EMBL/GenBank/DDBJ databases">
        <title>De-novo sequencing of pomegranate (Punica granatum L.) genome.</title>
        <authorList>
            <person name="Akparov Z."/>
            <person name="Amiraslanov A."/>
            <person name="Hajiyeva S."/>
            <person name="Abbasov M."/>
            <person name="Kaur K."/>
            <person name="Hamwieh A."/>
            <person name="Solovyev V."/>
            <person name="Salamov A."/>
            <person name="Braich B."/>
            <person name="Kosarev P."/>
            <person name="Mahmoud A."/>
            <person name="Hajiyev E."/>
            <person name="Babayeva S."/>
            <person name="Izzatullayeva V."/>
            <person name="Mammadov A."/>
            <person name="Mammadov A."/>
            <person name="Sharifova S."/>
            <person name="Ojaghi J."/>
            <person name="Eynullazada K."/>
            <person name="Bayramov B."/>
            <person name="Abdulazimova A."/>
            <person name="Shahmuradov I."/>
        </authorList>
    </citation>
    <scope>NUCLEOTIDE SEQUENCE [LARGE SCALE GENOMIC DNA]</scope>
    <source>
        <strain evidence="3">cv. AG2017</strain>
        <tissue evidence="2">Leaf</tissue>
    </source>
</reference>
<dbReference type="Proteomes" id="UP000233551">
    <property type="component" value="Unassembled WGS sequence"/>
</dbReference>
<gene>
    <name evidence="2" type="ORF">CRG98_038158</name>
</gene>
<accession>A0A2I0IBT5</accession>
<protein>
    <submittedName>
        <fullName evidence="2">Uncharacterized protein</fullName>
    </submittedName>
</protein>
<organism evidence="2 3">
    <name type="scientific">Punica granatum</name>
    <name type="common">Pomegranate</name>
    <dbReference type="NCBI Taxonomy" id="22663"/>
    <lineage>
        <taxon>Eukaryota</taxon>
        <taxon>Viridiplantae</taxon>
        <taxon>Streptophyta</taxon>
        <taxon>Embryophyta</taxon>
        <taxon>Tracheophyta</taxon>
        <taxon>Spermatophyta</taxon>
        <taxon>Magnoliopsida</taxon>
        <taxon>eudicotyledons</taxon>
        <taxon>Gunneridae</taxon>
        <taxon>Pentapetalae</taxon>
        <taxon>rosids</taxon>
        <taxon>malvids</taxon>
        <taxon>Myrtales</taxon>
        <taxon>Lythraceae</taxon>
        <taxon>Punica</taxon>
    </lineage>
</organism>
<sequence length="72" mass="7794">MHIRGRMGMGARGRSAGTRERVPRASGGRTVVWRAGVHTDGCMACERARRWASGSWTGVWHAAVRAGALLYA</sequence>
<keyword evidence="3" id="KW-1185">Reference proteome</keyword>
<dbReference type="EMBL" id="PGOL01003370">
    <property type="protein sequence ID" value="PKI41459.1"/>
    <property type="molecule type" value="Genomic_DNA"/>
</dbReference>
<proteinExistence type="predicted"/>
<comment type="caution">
    <text evidence="2">The sequence shown here is derived from an EMBL/GenBank/DDBJ whole genome shotgun (WGS) entry which is preliminary data.</text>
</comment>
<dbReference type="AlphaFoldDB" id="A0A2I0IBT5"/>